<dbReference type="InterPro" id="IPR000387">
    <property type="entry name" value="Tyr_Pase_dom"/>
</dbReference>
<dbReference type="InterPro" id="IPR016130">
    <property type="entry name" value="Tyr_Pase_AS"/>
</dbReference>
<reference evidence="5" key="1">
    <citation type="journal article" date="2020" name="Fungal Divers.">
        <title>Resolving the Mortierellaceae phylogeny through synthesis of multi-gene phylogenetics and phylogenomics.</title>
        <authorList>
            <person name="Vandepol N."/>
            <person name="Liber J."/>
            <person name="Desiro A."/>
            <person name="Na H."/>
            <person name="Kennedy M."/>
            <person name="Barry K."/>
            <person name="Grigoriev I.V."/>
            <person name="Miller A.N."/>
            <person name="O'Donnell K."/>
            <person name="Stajich J.E."/>
            <person name="Bonito G."/>
        </authorList>
    </citation>
    <scope>NUCLEOTIDE SEQUENCE</scope>
    <source>
        <strain evidence="5">BC1065</strain>
    </source>
</reference>
<evidence type="ECO:0000313" key="5">
    <source>
        <dbReference type="EMBL" id="KAG0250486.1"/>
    </source>
</evidence>
<dbReference type="Gene3D" id="3.90.190.10">
    <property type="entry name" value="Protein tyrosine phosphatase superfamily"/>
    <property type="match status" value="1"/>
</dbReference>
<evidence type="ECO:0000256" key="1">
    <source>
        <dbReference type="ARBA" id="ARBA00009649"/>
    </source>
</evidence>
<name>A0A9P6PRC9_9FUNG</name>
<protein>
    <submittedName>
        <fullName evidence="5">Uncharacterized protein</fullName>
    </submittedName>
</protein>
<dbReference type="InterPro" id="IPR003595">
    <property type="entry name" value="Tyr_Pase_cat"/>
</dbReference>
<feature type="domain" description="Tyrosine specific protein phosphatases" evidence="4">
    <location>
        <begin position="290"/>
        <end position="331"/>
    </location>
</feature>
<evidence type="ECO:0000259" key="3">
    <source>
        <dbReference type="PROSITE" id="PS50055"/>
    </source>
</evidence>
<dbReference type="CDD" id="cd18533">
    <property type="entry name" value="PTP_fungal"/>
    <property type="match status" value="1"/>
</dbReference>
<dbReference type="Pfam" id="PF00102">
    <property type="entry name" value="Y_phosphatase"/>
    <property type="match status" value="2"/>
</dbReference>
<dbReference type="InterPro" id="IPR050348">
    <property type="entry name" value="Protein-Tyr_Phosphatase"/>
</dbReference>
<evidence type="ECO:0000256" key="2">
    <source>
        <dbReference type="SAM" id="MobiDB-lite"/>
    </source>
</evidence>
<dbReference type="EMBL" id="JAAAJB010000857">
    <property type="protein sequence ID" value="KAG0250486.1"/>
    <property type="molecule type" value="Genomic_DNA"/>
</dbReference>
<feature type="region of interest" description="Disordered" evidence="2">
    <location>
        <begin position="476"/>
        <end position="516"/>
    </location>
</feature>
<dbReference type="InterPro" id="IPR029021">
    <property type="entry name" value="Prot-tyrosine_phosphatase-like"/>
</dbReference>
<dbReference type="PROSITE" id="PS50056">
    <property type="entry name" value="TYR_PHOSPHATASE_2"/>
    <property type="match status" value="1"/>
</dbReference>
<organism evidence="5 6">
    <name type="scientific">Actinomortierella ambigua</name>
    <dbReference type="NCBI Taxonomy" id="1343610"/>
    <lineage>
        <taxon>Eukaryota</taxon>
        <taxon>Fungi</taxon>
        <taxon>Fungi incertae sedis</taxon>
        <taxon>Mucoromycota</taxon>
        <taxon>Mortierellomycotina</taxon>
        <taxon>Mortierellomycetes</taxon>
        <taxon>Mortierellales</taxon>
        <taxon>Mortierellaceae</taxon>
        <taxon>Actinomortierella</taxon>
    </lineage>
</organism>
<comment type="caution">
    <text evidence="5">The sequence shown here is derived from an EMBL/GenBank/DDBJ whole genome shotgun (WGS) entry which is preliminary data.</text>
</comment>
<comment type="similarity">
    <text evidence="1">Belongs to the protein-tyrosine phosphatase family. Non-receptor class subfamily.</text>
</comment>
<sequence length="516" mass="57123">MSPPRQRLHLGSLPTMMTTPMAGPLACQTPMIENPNVNPLFESVRQAMGLNTAITEEIPVRLPKGFSVDTIRHHLPSWLVAAVDEDHGKTKLAEAFQKVEVNEQKRLALLMLPQAMRAGRTIGYSIGAGIEKGLKNRYNNIWPYDHSRVRIGECAANSDDYINASFVNPPFGKKSYIATQGPLPQTFLDFWKVAWEQDARVIVMLTRELEMGRLKCHQYWPTKEAPLMDLDGMIQLRFVSESIADPSSPSVLVRHMVLRHCGRNDERTIAQIQYSGWPDFGVPQTPIDVLRVVDLANRFNEEKPTRPMIVHCSAGCGRTGAFCAIDSVLNEYQHNPEGLQRFANGPAPPPSVTLYQPSSLERSVLEELRARPAANVNERVHSLMGSHQRHGSSGGGSNSNSNNSGGGHGQDALSGGAGSLQEDGRLQQRRDVIFETVSVFREQRMSMVQTLRQYVFCYEAIFWQLAIELTKDTTNKVEIPPPETPNDGPHSGAAGSTLSRANAPITTTDSEISFFG</sequence>
<feature type="region of interest" description="Disordered" evidence="2">
    <location>
        <begin position="383"/>
        <end position="424"/>
    </location>
</feature>
<dbReference type="PRINTS" id="PR00700">
    <property type="entry name" value="PRTYPHPHTASE"/>
</dbReference>
<dbReference type="Proteomes" id="UP000807716">
    <property type="component" value="Unassembled WGS sequence"/>
</dbReference>
<dbReference type="AlphaFoldDB" id="A0A9P6PRC9"/>
<evidence type="ECO:0000313" key="6">
    <source>
        <dbReference type="Proteomes" id="UP000807716"/>
    </source>
</evidence>
<dbReference type="PANTHER" id="PTHR19134">
    <property type="entry name" value="RECEPTOR-TYPE TYROSINE-PROTEIN PHOSPHATASE"/>
    <property type="match status" value="1"/>
</dbReference>
<dbReference type="PROSITE" id="PS00383">
    <property type="entry name" value="TYR_PHOSPHATASE_1"/>
    <property type="match status" value="1"/>
</dbReference>
<keyword evidence="6" id="KW-1185">Reference proteome</keyword>
<dbReference type="SUPFAM" id="SSF52799">
    <property type="entry name" value="(Phosphotyrosine protein) phosphatases II"/>
    <property type="match status" value="1"/>
</dbReference>
<proteinExistence type="inferred from homology"/>
<dbReference type="OrthoDB" id="6058203at2759"/>
<feature type="compositionally biased region" description="Polar residues" evidence="2">
    <location>
        <begin position="494"/>
        <end position="516"/>
    </location>
</feature>
<gene>
    <name evidence="5" type="ORF">DFQ27_009384</name>
</gene>
<dbReference type="SMART" id="SM00404">
    <property type="entry name" value="PTPc_motif"/>
    <property type="match status" value="1"/>
</dbReference>
<dbReference type="PANTHER" id="PTHR19134:SF561">
    <property type="entry name" value="PROTEIN TYROSINE PHOSPHATASE 36E, ISOFORM A"/>
    <property type="match status" value="1"/>
</dbReference>
<dbReference type="SMART" id="SM00194">
    <property type="entry name" value="PTPc"/>
    <property type="match status" value="1"/>
</dbReference>
<dbReference type="GO" id="GO:0004725">
    <property type="term" value="F:protein tyrosine phosphatase activity"/>
    <property type="evidence" value="ECO:0007669"/>
    <property type="project" value="InterPro"/>
</dbReference>
<evidence type="ECO:0000259" key="4">
    <source>
        <dbReference type="PROSITE" id="PS50056"/>
    </source>
</evidence>
<accession>A0A9P6PRC9</accession>
<dbReference type="InterPro" id="IPR000242">
    <property type="entry name" value="PTP_cat"/>
</dbReference>
<feature type="domain" description="Tyrosine-protein phosphatase" evidence="3">
    <location>
        <begin position="135"/>
        <end position="464"/>
    </location>
</feature>
<dbReference type="PROSITE" id="PS50055">
    <property type="entry name" value="TYR_PHOSPHATASE_PTP"/>
    <property type="match status" value="1"/>
</dbReference>